<gene>
    <name evidence="7" type="ORF">SAMN06264365_12649</name>
</gene>
<keyword evidence="3 6" id="KW-0812">Transmembrane</keyword>
<name>A0A239HW67_9ACTN</name>
<evidence type="ECO:0000256" key="3">
    <source>
        <dbReference type="ARBA" id="ARBA00022692"/>
    </source>
</evidence>
<organism evidence="7 8">
    <name type="scientific">Actinoplanes regularis</name>
    <dbReference type="NCBI Taxonomy" id="52697"/>
    <lineage>
        <taxon>Bacteria</taxon>
        <taxon>Bacillati</taxon>
        <taxon>Actinomycetota</taxon>
        <taxon>Actinomycetes</taxon>
        <taxon>Micromonosporales</taxon>
        <taxon>Micromonosporaceae</taxon>
        <taxon>Actinoplanes</taxon>
    </lineage>
</organism>
<keyword evidence="2" id="KW-1003">Cell membrane</keyword>
<comment type="subcellular location">
    <subcellularLocation>
        <location evidence="1">Cell membrane</location>
        <topology evidence="1">Multi-pass membrane protein</topology>
    </subcellularLocation>
</comment>
<evidence type="ECO:0000256" key="4">
    <source>
        <dbReference type="ARBA" id="ARBA00022989"/>
    </source>
</evidence>
<evidence type="ECO:0000256" key="1">
    <source>
        <dbReference type="ARBA" id="ARBA00004651"/>
    </source>
</evidence>
<dbReference type="AlphaFoldDB" id="A0A239HW67"/>
<proteinExistence type="predicted"/>
<dbReference type="InterPro" id="IPR017039">
    <property type="entry name" value="Virul_fac_BrkB"/>
</dbReference>
<keyword evidence="5 6" id="KW-0472">Membrane</keyword>
<accession>A0A239HW67</accession>
<evidence type="ECO:0000256" key="6">
    <source>
        <dbReference type="SAM" id="Phobius"/>
    </source>
</evidence>
<feature type="transmembrane region" description="Helical" evidence="6">
    <location>
        <begin position="144"/>
        <end position="165"/>
    </location>
</feature>
<feature type="transmembrane region" description="Helical" evidence="6">
    <location>
        <begin position="201"/>
        <end position="223"/>
    </location>
</feature>
<keyword evidence="8" id="KW-1185">Reference proteome</keyword>
<dbReference type="Proteomes" id="UP000198415">
    <property type="component" value="Unassembled WGS sequence"/>
</dbReference>
<dbReference type="OrthoDB" id="4564907at2"/>
<keyword evidence="4 6" id="KW-1133">Transmembrane helix</keyword>
<feature type="transmembrane region" description="Helical" evidence="6">
    <location>
        <begin position="243"/>
        <end position="264"/>
    </location>
</feature>
<sequence length="272" mass="29226">MPEPSGFQERIPRRLRPRAALILGSRIGRLMLRGAGELVRVQIFDRSMTLAAQSFTSIFPLLIMLTAVLGPASRARIADMLQLPDSSERLLREALSGSHSNAFGLVGCLFVIFSATGLSRALVRSYRAVWELEQKAATARQIGTVLALVVYLLFARLLGWVVSLLPGAPVVGVLATFVADCALAILLPWLLLGTGAPRGPLLIAAGAFGLMMIAVRSAGAIYLPRALESSTDRYGTIGLAFTFIGWLYVLSFCLLLSAVIGRMVTADPADER</sequence>
<reference evidence="7 8" key="1">
    <citation type="submission" date="2017-06" db="EMBL/GenBank/DDBJ databases">
        <authorList>
            <person name="Kim H.J."/>
            <person name="Triplett B.A."/>
        </authorList>
    </citation>
    <scope>NUCLEOTIDE SEQUENCE [LARGE SCALE GENOMIC DNA]</scope>
    <source>
        <strain evidence="7 8">DSM 43151</strain>
    </source>
</reference>
<evidence type="ECO:0000313" key="7">
    <source>
        <dbReference type="EMBL" id="SNS85328.1"/>
    </source>
</evidence>
<feature type="transmembrane region" description="Helical" evidence="6">
    <location>
        <begin position="171"/>
        <end position="192"/>
    </location>
</feature>
<feature type="transmembrane region" description="Helical" evidence="6">
    <location>
        <begin position="50"/>
        <end position="70"/>
    </location>
</feature>
<evidence type="ECO:0000313" key="8">
    <source>
        <dbReference type="Proteomes" id="UP000198415"/>
    </source>
</evidence>
<protein>
    <submittedName>
        <fullName evidence="7">Membrane protein</fullName>
    </submittedName>
</protein>
<dbReference type="EMBL" id="FZNR01000026">
    <property type="protein sequence ID" value="SNS85328.1"/>
    <property type="molecule type" value="Genomic_DNA"/>
</dbReference>
<evidence type="ECO:0000256" key="5">
    <source>
        <dbReference type="ARBA" id="ARBA00023136"/>
    </source>
</evidence>
<feature type="transmembrane region" description="Helical" evidence="6">
    <location>
        <begin position="102"/>
        <end position="123"/>
    </location>
</feature>
<dbReference type="RefSeq" id="WP_089298354.1">
    <property type="nucleotide sequence ID" value="NZ_BOMU01000106.1"/>
</dbReference>
<dbReference type="GO" id="GO:0005886">
    <property type="term" value="C:plasma membrane"/>
    <property type="evidence" value="ECO:0007669"/>
    <property type="project" value="UniProtKB-SubCell"/>
</dbReference>
<dbReference type="Pfam" id="PF03631">
    <property type="entry name" value="Virul_fac_BrkB"/>
    <property type="match status" value="1"/>
</dbReference>
<evidence type="ECO:0000256" key="2">
    <source>
        <dbReference type="ARBA" id="ARBA00022475"/>
    </source>
</evidence>